<organism evidence="1 2">
    <name type="scientific">Plectus sambesii</name>
    <dbReference type="NCBI Taxonomy" id="2011161"/>
    <lineage>
        <taxon>Eukaryota</taxon>
        <taxon>Metazoa</taxon>
        <taxon>Ecdysozoa</taxon>
        <taxon>Nematoda</taxon>
        <taxon>Chromadorea</taxon>
        <taxon>Plectida</taxon>
        <taxon>Plectina</taxon>
        <taxon>Plectoidea</taxon>
        <taxon>Plectidae</taxon>
        <taxon>Plectus</taxon>
    </lineage>
</organism>
<evidence type="ECO:0000313" key="1">
    <source>
        <dbReference type="Proteomes" id="UP000887566"/>
    </source>
</evidence>
<name>A0A914WMA5_9BILA</name>
<evidence type="ECO:0000313" key="2">
    <source>
        <dbReference type="WBParaSite" id="PSAMB.scaffold4452size14542.g24380.t1"/>
    </source>
</evidence>
<reference evidence="2" key="1">
    <citation type="submission" date="2022-11" db="UniProtKB">
        <authorList>
            <consortium name="WormBaseParasite"/>
        </authorList>
    </citation>
    <scope>IDENTIFICATION</scope>
</reference>
<protein>
    <submittedName>
        <fullName evidence="2">Uncharacterized protein</fullName>
    </submittedName>
</protein>
<accession>A0A914WMA5</accession>
<dbReference type="Proteomes" id="UP000887566">
    <property type="component" value="Unplaced"/>
</dbReference>
<dbReference type="WBParaSite" id="PSAMB.scaffold4452size14542.g24380.t1">
    <property type="protein sequence ID" value="PSAMB.scaffold4452size14542.g24380.t1"/>
    <property type="gene ID" value="PSAMB.scaffold4452size14542.g24380"/>
</dbReference>
<sequence>MIHYLRTTRSRLSDGTDGTVLSKSALICRRRLAQRAGRAIHQARLLSPIGVSFTAPRQSPNSESLPACLPVARAAPLPPTTKSAMRTVGIETRSGGRPLCQSPFDNHRRCLIVSLCCGADAPTFSSVYRQ</sequence>
<dbReference type="AlphaFoldDB" id="A0A914WMA5"/>
<keyword evidence="1" id="KW-1185">Reference proteome</keyword>
<proteinExistence type="predicted"/>